<evidence type="ECO:0000256" key="1">
    <source>
        <dbReference type="ARBA" id="ARBA00001974"/>
    </source>
</evidence>
<evidence type="ECO:0000256" key="2">
    <source>
        <dbReference type="ARBA" id="ARBA00003921"/>
    </source>
</evidence>
<keyword evidence="16 20" id="KW-0131">Cell cycle</keyword>
<keyword evidence="11 20" id="KW-0274">FAD</keyword>
<keyword evidence="13 20" id="KW-0133">Cell shape</keyword>
<protein>
    <recommendedName>
        <fullName evidence="7 20">UDP-N-acetylenolpyruvoylglucosamine reductase</fullName>
        <ecNumber evidence="6 20">1.3.1.98</ecNumber>
    </recommendedName>
    <alternativeName>
        <fullName evidence="18 20">UDP-N-acetylmuramate dehydrogenase</fullName>
    </alternativeName>
</protein>
<evidence type="ECO:0000313" key="22">
    <source>
        <dbReference type="EMBL" id="MBC8519903.1"/>
    </source>
</evidence>
<dbReference type="InterPro" id="IPR016169">
    <property type="entry name" value="FAD-bd_PCMH_sub2"/>
</dbReference>
<feature type="active site" evidence="20">
    <location>
        <position position="295"/>
    </location>
</feature>
<organism evidence="22 23">
    <name type="scientific">Candidatus Thiopontia autotrophica</name>
    <dbReference type="NCBI Taxonomy" id="2841688"/>
    <lineage>
        <taxon>Bacteria</taxon>
        <taxon>Pseudomonadati</taxon>
        <taxon>Pseudomonadota</taxon>
        <taxon>Gammaproteobacteria</taxon>
        <taxon>Candidatus Thiopontia</taxon>
    </lineage>
</organism>
<dbReference type="Pfam" id="PF01565">
    <property type="entry name" value="FAD_binding_4"/>
    <property type="match status" value="1"/>
</dbReference>
<dbReference type="Gene3D" id="3.90.78.10">
    <property type="entry name" value="UDP-N-acetylenolpyruvoylglucosamine reductase, C-terminal domain"/>
    <property type="match status" value="1"/>
</dbReference>
<dbReference type="PANTHER" id="PTHR21071">
    <property type="entry name" value="UDP-N-ACETYLENOLPYRUVOYLGLUCOSAMINE REDUCTASE"/>
    <property type="match status" value="1"/>
</dbReference>
<dbReference type="PANTHER" id="PTHR21071:SF4">
    <property type="entry name" value="UDP-N-ACETYLENOLPYRUVOYLGLUCOSAMINE REDUCTASE"/>
    <property type="match status" value="1"/>
</dbReference>
<keyword evidence="8 20" id="KW-0963">Cytoplasm</keyword>
<dbReference type="InterPro" id="IPR011601">
    <property type="entry name" value="MurB_C"/>
</dbReference>
<dbReference type="Proteomes" id="UP000654401">
    <property type="component" value="Unassembled WGS sequence"/>
</dbReference>
<evidence type="ECO:0000259" key="21">
    <source>
        <dbReference type="PROSITE" id="PS51387"/>
    </source>
</evidence>
<evidence type="ECO:0000313" key="23">
    <source>
        <dbReference type="Proteomes" id="UP000654401"/>
    </source>
</evidence>
<dbReference type="GO" id="GO:0051301">
    <property type="term" value="P:cell division"/>
    <property type="evidence" value="ECO:0007669"/>
    <property type="project" value="UniProtKB-KW"/>
</dbReference>
<feature type="domain" description="FAD-binding PCMH-type" evidence="21">
    <location>
        <begin position="14"/>
        <end position="193"/>
    </location>
</feature>
<dbReference type="NCBIfam" id="TIGR00179">
    <property type="entry name" value="murB"/>
    <property type="match status" value="1"/>
</dbReference>
<dbReference type="InterPro" id="IPR036635">
    <property type="entry name" value="MurB_C_sf"/>
</dbReference>
<reference evidence="22 23" key="1">
    <citation type="submission" date="2020-08" db="EMBL/GenBank/DDBJ databases">
        <title>Bridging the membrane lipid divide: bacteria of the FCB group superphylum have the potential to synthesize archaeal ether lipids.</title>
        <authorList>
            <person name="Villanueva L."/>
            <person name="Von Meijenfeldt F.A.B."/>
            <person name="Westbye A.B."/>
            <person name="Yadav S."/>
            <person name="Hopmans E.C."/>
            <person name="Dutilh B.E."/>
            <person name="Sinninghe Damste J.S."/>
        </authorList>
    </citation>
    <scope>NUCLEOTIDE SEQUENCE [LARGE SCALE GENOMIC DNA]</scope>
    <source>
        <strain evidence="22">NIOZ-UU100</strain>
    </source>
</reference>
<dbReference type="InterPro" id="IPR036318">
    <property type="entry name" value="FAD-bd_PCMH-like_sf"/>
</dbReference>
<keyword evidence="10 20" id="KW-0285">Flavoprotein</keyword>
<dbReference type="InterPro" id="IPR006094">
    <property type="entry name" value="Oxid_FAD_bind_N"/>
</dbReference>
<dbReference type="InterPro" id="IPR016166">
    <property type="entry name" value="FAD-bd_PCMH"/>
</dbReference>
<evidence type="ECO:0000256" key="8">
    <source>
        <dbReference type="ARBA" id="ARBA00022490"/>
    </source>
</evidence>
<evidence type="ECO:0000256" key="6">
    <source>
        <dbReference type="ARBA" id="ARBA00012518"/>
    </source>
</evidence>
<comment type="cofactor">
    <cofactor evidence="1 20">
        <name>FAD</name>
        <dbReference type="ChEBI" id="CHEBI:57692"/>
    </cofactor>
</comment>
<evidence type="ECO:0000256" key="12">
    <source>
        <dbReference type="ARBA" id="ARBA00022857"/>
    </source>
</evidence>
<dbReference type="GO" id="GO:0071555">
    <property type="term" value="P:cell wall organization"/>
    <property type="evidence" value="ECO:0007669"/>
    <property type="project" value="UniProtKB-KW"/>
</dbReference>
<dbReference type="SUPFAM" id="SSF56176">
    <property type="entry name" value="FAD-binding/transporter-associated domain-like"/>
    <property type="match status" value="1"/>
</dbReference>
<keyword evidence="17 20" id="KW-0961">Cell wall biogenesis/degradation</keyword>
<keyword evidence="14 20" id="KW-0573">Peptidoglycan synthesis</keyword>
<proteinExistence type="inferred from homology"/>
<evidence type="ECO:0000256" key="13">
    <source>
        <dbReference type="ARBA" id="ARBA00022960"/>
    </source>
</evidence>
<evidence type="ECO:0000256" key="3">
    <source>
        <dbReference type="ARBA" id="ARBA00004496"/>
    </source>
</evidence>
<dbReference type="SUPFAM" id="SSF56194">
    <property type="entry name" value="Uridine diphospho-N-Acetylenolpyruvylglucosamine reductase, MurB, C-terminal domain"/>
    <property type="match status" value="1"/>
</dbReference>
<evidence type="ECO:0000256" key="10">
    <source>
        <dbReference type="ARBA" id="ARBA00022630"/>
    </source>
</evidence>
<evidence type="ECO:0000256" key="15">
    <source>
        <dbReference type="ARBA" id="ARBA00023002"/>
    </source>
</evidence>
<feature type="active site" evidence="20">
    <location>
        <position position="158"/>
    </location>
</feature>
<accession>A0A8J6TSR1</accession>
<comment type="function">
    <text evidence="2 20">Cell wall formation.</text>
</comment>
<dbReference type="Gene3D" id="3.30.465.10">
    <property type="match status" value="1"/>
</dbReference>
<dbReference type="Gene3D" id="3.30.43.10">
    <property type="entry name" value="Uridine Diphospho-n-acetylenolpyruvylglucosamine Reductase, domain 2"/>
    <property type="match status" value="1"/>
</dbReference>
<evidence type="ECO:0000256" key="14">
    <source>
        <dbReference type="ARBA" id="ARBA00022984"/>
    </source>
</evidence>
<dbReference type="GO" id="GO:0008360">
    <property type="term" value="P:regulation of cell shape"/>
    <property type="evidence" value="ECO:0007669"/>
    <property type="project" value="UniProtKB-KW"/>
</dbReference>
<dbReference type="GO" id="GO:0071949">
    <property type="term" value="F:FAD binding"/>
    <property type="evidence" value="ECO:0007669"/>
    <property type="project" value="InterPro"/>
</dbReference>
<sequence>MDNEPLAEYTTWGVGGVADRLYLPDTVEGLGNFLHSVQVDAPIFLIGRGSNLLVRDGGVRGVVIILSDGVDQVGLIDNGMIRAEAGASLSRLSSFARRGGANRLDFLAGIPGSVGGALAMNAGAFGSEIWDYVAGVEVIDRQGEIKRYSAADYKIGYRSVSRLAERVDGEEWFVAALMDIGGIEQDSSEPTVTKFEHSVDSADGLRNQLSKRNRSQPMALKSCGSVFKNPPGDFAGRLIEQAGLKGVSIGGASVSEQHANFIVHKGGATAAEIESLIEHIQDMVKERQGVSLQREVKIMGEPLEKLPAIPSGVKQGVKV</sequence>
<dbReference type="UniPathway" id="UPA00219"/>
<dbReference type="AlphaFoldDB" id="A0A8J6TSR1"/>
<comment type="caution">
    <text evidence="22">The sequence shown here is derived from an EMBL/GenBank/DDBJ whole genome shotgun (WGS) entry which is preliminary data.</text>
</comment>
<comment type="subcellular location">
    <subcellularLocation>
        <location evidence="3 20">Cytoplasm</location>
    </subcellularLocation>
</comment>
<evidence type="ECO:0000256" key="18">
    <source>
        <dbReference type="ARBA" id="ARBA00031026"/>
    </source>
</evidence>
<feature type="active site" description="Proton donor" evidence="20">
    <location>
        <position position="225"/>
    </location>
</feature>
<evidence type="ECO:0000256" key="17">
    <source>
        <dbReference type="ARBA" id="ARBA00023316"/>
    </source>
</evidence>
<comment type="pathway">
    <text evidence="4 20">Cell wall biogenesis; peptidoglycan biosynthesis.</text>
</comment>
<evidence type="ECO:0000256" key="11">
    <source>
        <dbReference type="ARBA" id="ARBA00022827"/>
    </source>
</evidence>
<keyword evidence="9 20" id="KW-0132">Cell division</keyword>
<dbReference type="Pfam" id="PF02873">
    <property type="entry name" value="MurB_C"/>
    <property type="match status" value="1"/>
</dbReference>
<dbReference type="EMBL" id="JACNFK010000029">
    <property type="protein sequence ID" value="MBC8519903.1"/>
    <property type="molecule type" value="Genomic_DNA"/>
</dbReference>
<evidence type="ECO:0000256" key="5">
    <source>
        <dbReference type="ARBA" id="ARBA00010485"/>
    </source>
</evidence>
<keyword evidence="15 20" id="KW-0560">Oxidoreductase</keyword>
<evidence type="ECO:0000256" key="16">
    <source>
        <dbReference type="ARBA" id="ARBA00023306"/>
    </source>
</evidence>
<dbReference type="GO" id="GO:0005829">
    <property type="term" value="C:cytosol"/>
    <property type="evidence" value="ECO:0007669"/>
    <property type="project" value="TreeGrafter"/>
</dbReference>
<keyword evidence="12 20" id="KW-0521">NADP</keyword>
<gene>
    <name evidence="20 22" type="primary">murB</name>
    <name evidence="22" type="ORF">H8D24_05810</name>
</gene>
<dbReference type="NCBIfam" id="NF010480">
    <property type="entry name" value="PRK13905.1"/>
    <property type="match status" value="1"/>
</dbReference>
<dbReference type="InterPro" id="IPR003170">
    <property type="entry name" value="MurB"/>
</dbReference>
<dbReference type="InterPro" id="IPR016167">
    <property type="entry name" value="FAD-bd_PCMH_sub1"/>
</dbReference>
<dbReference type="HAMAP" id="MF_00037">
    <property type="entry name" value="MurB"/>
    <property type="match status" value="1"/>
</dbReference>
<dbReference type="EC" id="1.3.1.98" evidence="6 20"/>
<comment type="catalytic activity">
    <reaction evidence="19 20">
        <text>UDP-N-acetyl-alpha-D-muramate + NADP(+) = UDP-N-acetyl-3-O-(1-carboxyvinyl)-alpha-D-glucosamine + NADPH + H(+)</text>
        <dbReference type="Rhea" id="RHEA:12248"/>
        <dbReference type="ChEBI" id="CHEBI:15378"/>
        <dbReference type="ChEBI" id="CHEBI:57783"/>
        <dbReference type="ChEBI" id="CHEBI:58349"/>
        <dbReference type="ChEBI" id="CHEBI:68483"/>
        <dbReference type="ChEBI" id="CHEBI:70757"/>
        <dbReference type="EC" id="1.3.1.98"/>
    </reaction>
</comment>
<evidence type="ECO:0000256" key="9">
    <source>
        <dbReference type="ARBA" id="ARBA00022618"/>
    </source>
</evidence>
<dbReference type="GO" id="GO:0008762">
    <property type="term" value="F:UDP-N-acetylmuramate dehydrogenase activity"/>
    <property type="evidence" value="ECO:0007669"/>
    <property type="project" value="UniProtKB-UniRule"/>
</dbReference>
<name>A0A8J6TSR1_9GAMM</name>
<dbReference type="PROSITE" id="PS51387">
    <property type="entry name" value="FAD_PCMH"/>
    <property type="match status" value="1"/>
</dbReference>
<dbReference type="GO" id="GO:0009252">
    <property type="term" value="P:peptidoglycan biosynthetic process"/>
    <property type="evidence" value="ECO:0007669"/>
    <property type="project" value="UniProtKB-UniRule"/>
</dbReference>
<evidence type="ECO:0000256" key="19">
    <source>
        <dbReference type="ARBA" id="ARBA00048914"/>
    </source>
</evidence>
<evidence type="ECO:0000256" key="7">
    <source>
        <dbReference type="ARBA" id="ARBA00015188"/>
    </source>
</evidence>
<evidence type="ECO:0000256" key="20">
    <source>
        <dbReference type="HAMAP-Rule" id="MF_00037"/>
    </source>
</evidence>
<evidence type="ECO:0000256" key="4">
    <source>
        <dbReference type="ARBA" id="ARBA00004752"/>
    </source>
</evidence>
<comment type="similarity">
    <text evidence="5 20">Belongs to the MurB family.</text>
</comment>